<dbReference type="CDD" id="cd00093">
    <property type="entry name" value="HTH_XRE"/>
    <property type="match status" value="1"/>
</dbReference>
<name>B4SEV6_PELPB</name>
<evidence type="ECO:0000256" key="1">
    <source>
        <dbReference type="ARBA" id="ARBA00023125"/>
    </source>
</evidence>
<dbReference type="InterPro" id="IPR010982">
    <property type="entry name" value="Lambda_DNA-bd_dom_sf"/>
</dbReference>
<keyword evidence="1" id="KW-0238">DNA-binding</keyword>
<dbReference type="Pfam" id="PF01381">
    <property type="entry name" value="HTH_3"/>
    <property type="match status" value="1"/>
</dbReference>
<dbReference type="HOGENOM" id="CLU_140230_3_1_10"/>
<evidence type="ECO:0000313" key="3">
    <source>
        <dbReference type="EMBL" id="ACF44632.1"/>
    </source>
</evidence>
<dbReference type="PROSITE" id="PS50943">
    <property type="entry name" value="HTH_CROC1"/>
    <property type="match status" value="1"/>
</dbReference>
<proteinExistence type="predicted"/>
<dbReference type="KEGG" id="pph:Ppha_2447"/>
<dbReference type="PANTHER" id="PTHR36924">
    <property type="entry name" value="ANTITOXIN HIGA-1"/>
    <property type="match status" value="1"/>
</dbReference>
<dbReference type="SMART" id="SM00530">
    <property type="entry name" value="HTH_XRE"/>
    <property type="match status" value="1"/>
</dbReference>
<dbReference type="SUPFAM" id="SSF47413">
    <property type="entry name" value="lambda repressor-like DNA-binding domains"/>
    <property type="match status" value="1"/>
</dbReference>
<organism evidence="3 4">
    <name type="scientific">Pelodictyon phaeoclathratiforme (strain DSM 5477 / BU-1)</name>
    <dbReference type="NCBI Taxonomy" id="324925"/>
    <lineage>
        <taxon>Bacteria</taxon>
        <taxon>Pseudomonadati</taxon>
        <taxon>Chlorobiota</taxon>
        <taxon>Chlorobiia</taxon>
        <taxon>Chlorobiales</taxon>
        <taxon>Chlorobiaceae</taxon>
        <taxon>Chlorobium/Pelodictyon group</taxon>
        <taxon>Pelodictyon</taxon>
    </lineage>
</organism>
<dbReference type="Gene3D" id="1.10.260.40">
    <property type="entry name" value="lambda repressor-like DNA-binding domains"/>
    <property type="match status" value="1"/>
</dbReference>
<dbReference type="GO" id="GO:0003677">
    <property type="term" value="F:DNA binding"/>
    <property type="evidence" value="ECO:0007669"/>
    <property type="project" value="UniProtKB-KW"/>
</dbReference>
<gene>
    <name evidence="3" type="ordered locus">Ppha_2447</name>
</gene>
<dbReference type="Proteomes" id="UP000002724">
    <property type="component" value="Chromosome"/>
</dbReference>
<sequence length="128" mass="14227">MISGELSSDGRIPEHMKFRSLITTNQFLQKNNMIPSNRVATHPGIILLKEFIEPLGLSQKALSAHIGIPVQRINEIVCGKRGVSPNTAWLLAGAFNTSPEFWLNLQATHDLSLHKPKRHVQPMLKVSA</sequence>
<dbReference type="EMBL" id="CP001110">
    <property type="protein sequence ID" value="ACF44632.1"/>
    <property type="molecule type" value="Genomic_DNA"/>
</dbReference>
<evidence type="ECO:0000313" key="4">
    <source>
        <dbReference type="Proteomes" id="UP000002724"/>
    </source>
</evidence>
<accession>B4SEV6</accession>
<dbReference type="eggNOG" id="COG3093">
    <property type="taxonomic scope" value="Bacteria"/>
</dbReference>
<reference evidence="3 4" key="1">
    <citation type="submission" date="2008-06" db="EMBL/GenBank/DDBJ databases">
        <title>Complete sequence of Pelodictyon phaeoclathratiforme BU-1.</title>
        <authorList>
            <consortium name="US DOE Joint Genome Institute"/>
            <person name="Lucas S."/>
            <person name="Copeland A."/>
            <person name="Lapidus A."/>
            <person name="Glavina del Rio T."/>
            <person name="Dalin E."/>
            <person name="Tice H."/>
            <person name="Bruce D."/>
            <person name="Goodwin L."/>
            <person name="Pitluck S."/>
            <person name="Schmutz J."/>
            <person name="Larimer F."/>
            <person name="Land M."/>
            <person name="Hauser L."/>
            <person name="Kyrpides N."/>
            <person name="Mikhailova N."/>
            <person name="Liu Z."/>
            <person name="Li T."/>
            <person name="Zhao F."/>
            <person name="Overmann J."/>
            <person name="Bryant D.A."/>
            <person name="Richardson P."/>
        </authorList>
    </citation>
    <scope>NUCLEOTIDE SEQUENCE [LARGE SCALE GENOMIC DNA]</scope>
    <source>
        <strain evidence="4">DSM 5477 / BU-1</strain>
    </source>
</reference>
<feature type="domain" description="HTH cro/C1-type" evidence="2">
    <location>
        <begin position="48"/>
        <end position="102"/>
    </location>
</feature>
<dbReference type="AlphaFoldDB" id="B4SEV6"/>
<protein>
    <submittedName>
        <fullName evidence="3">Plasmid maintenance system antidote protein, XRE family</fullName>
    </submittedName>
</protein>
<dbReference type="PANTHER" id="PTHR36924:SF1">
    <property type="entry name" value="ANTITOXIN HIGA-1"/>
    <property type="match status" value="1"/>
</dbReference>
<keyword evidence="4" id="KW-1185">Reference proteome</keyword>
<dbReference type="NCBIfam" id="TIGR02607">
    <property type="entry name" value="antidote_HigA"/>
    <property type="match status" value="1"/>
</dbReference>
<dbReference type="InterPro" id="IPR001387">
    <property type="entry name" value="Cro/C1-type_HTH"/>
</dbReference>
<dbReference type="STRING" id="324925.Ppha_2447"/>
<evidence type="ECO:0000259" key="2">
    <source>
        <dbReference type="PROSITE" id="PS50943"/>
    </source>
</evidence>
<dbReference type="InterPro" id="IPR013430">
    <property type="entry name" value="Toxin_antidote_HigA"/>
</dbReference>